<organism evidence="3 4">
    <name type="scientific">Coccomyxa viridis</name>
    <dbReference type="NCBI Taxonomy" id="1274662"/>
    <lineage>
        <taxon>Eukaryota</taxon>
        <taxon>Viridiplantae</taxon>
        <taxon>Chlorophyta</taxon>
        <taxon>core chlorophytes</taxon>
        <taxon>Trebouxiophyceae</taxon>
        <taxon>Trebouxiophyceae incertae sedis</taxon>
        <taxon>Coccomyxaceae</taxon>
        <taxon>Coccomyxa</taxon>
    </lineage>
</organism>
<feature type="region of interest" description="Disordered" evidence="1">
    <location>
        <begin position="127"/>
        <end position="214"/>
    </location>
</feature>
<feature type="compositionally biased region" description="Basic and acidic residues" evidence="1">
    <location>
        <begin position="40"/>
        <end position="69"/>
    </location>
</feature>
<proteinExistence type="predicted"/>
<feature type="region of interest" description="Disordered" evidence="1">
    <location>
        <begin position="40"/>
        <end position="86"/>
    </location>
</feature>
<sequence length="305" mass="33340">MQARRLQQHSGRASVDGEIQRIKKLENAAEEERKRISKLEEANRELHSQLESCKKERDSYKESAEETQRSLDAAEAAKKAGLKRETELQSRLQSLISFTEDIKTAAAAALSLSANGDQHLPAAARLASFNGGPSDAGPSAEEEAKTALSLAKDKGKTRAGPPQLQGPMKRPKSVLKSAYWSGEQNARNKGDLEDQKTSPNVDAQRDARLNGHNSSSTILDRCSRGLGKIGKWLWCNMCSTSKEGCMIITRVAVGSVVLAAAAFNITGAIVKWPEWYSVPLDVEVMTLLRTIGKDHAKAVDKLDRF</sequence>
<gene>
    <name evidence="3" type="ORF">CVIRNUC_004077</name>
</gene>
<keyword evidence="4" id="KW-1185">Reference proteome</keyword>
<dbReference type="AlphaFoldDB" id="A0AAV1I1M2"/>
<keyword evidence="2" id="KW-1133">Transmembrane helix</keyword>
<dbReference type="EMBL" id="CAUYUE010000005">
    <property type="protein sequence ID" value="CAK0773554.1"/>
    <property type="molecule type" value="Genomic_DNA"/>
</dbReference>
<feature type="compositionally biased region" description="Basic and acidic residues" evidence="1">
    <location>
        <begin position="75"/>
        <end position="86"/>
    </location>
</feature>
<keyword evidence="2" id="KW-0472">Membrane</keyword>
<evidence type="ECO:0000313" key="3">
    <source>
        <dbReference type="EMBL" id="CAK0773554.1"/>
    </source>
</evidence>
<accession>A0AAV1I1M2</accession>
<dbReference type="Proteomes" id="UP001314263">
    <property type="component" value="Unassembled WGS sequence"/>
</dbReference>
<reference evidence="3 4" key="1">
    <citation type="submission" date="2023-10" db="EMBL/GenBank/DDBJ databases">
        <authorList>
            <person name="Maclean D."/>
            <person name="Macfadyen A."/>
        </authorList>
    </citation>
    <scope>NUCLEOTIDE SEQUENCE [LARGE SCALE GENOMIC DNA]</scope>
</reference>
<evidence type="ECO:0000256" key="2">
    <source>
        <dbReference type="SAM" id="Phobius"/>
    </source>
</evidence>
<evidence type="ECO:0000313" key="4">
    <source>
        <dbReference type="Proteomes" id="UP001314263"/>
    </source>
</evidence>
<feature type="transmembrane region" description="Helical" evidence="2">
    <location>
        <begin position="247"/>
        <end position="270"/>
    </location>
</feature>
<name>A0AAV1I1M2_9CHLO</name>
<keyword evidence="2" id="KW-0812">Transmembrane</keyword>
<comment type="caution">
    <text evidence="3">The sequence shown here is derived from an EMBL/GenBank/DDBJ whole genome shotgun (WGS) entry which is preliminary data.</text>
</comment>
<evidence type="ECO:0000256" key="1">
    <source>
        <dbReference type="SAM" id="MobiDB-lite"/>
    </source>
</evidence>
<protein>
    <submittedName>
        <fullName evidence="3">Uncharacterized protein</fullName>
    </submittedName>
</protein>
<feature type="compositionally biased region" description="Basic and acidic residues" evidence="1">
    <location>
        <begin position="186"/>
        <end position="196"/>
    </location>
</feature>